<evidence type="ECO:0000256" key="2">
    <source>
        <dbReference type="ARBA" id="ARBA00023125"/>
    </source>
</evidence>
<dbReference type="PANTHER" id="PTHR33175">
    <property type="entry name" value="DNA-BINDING PROTEIN HU"/>
    <property type="match status" value="1"/>
</dbReference>
<dbReference type="AlphaFoldDB" id="A0AAN1XWY4"/>
<dbReference type="CDD" id="cd13831">
    <property type="entry name" value="HU"/>
    <property type="match status" value="1"/>
</dbReference>
<dbReference type="Gene3D" id="4.10.520.10">
    <property type="entry name" value="IHF-like DNA-binding proteins"/>
    <property type="match status" value="1"/>
</dbReference>
<dbReference type="PRINTS" id="PR01727">
    <property type="entry name" value="DNABINDINGHU"/>
</dbReference>
<protein>
    <submittedName>
        <fullName evidence="5">Transcriptional regulator</fullName>
    </submittedName>
</protein>
<dbReference type="GO" id="GO:0030527">
    <property type="term" value="F:structural constituent of chromatin"/>
    <property type="evidence" value="ECO:0007669"/>
    <property type="project" value="InterPro"/>
</dbReference>
<dbReference type="Pfam" id="PF00216">
    <property type="entry name" value="Bac_DNA_binding"/>
    <property type="match status" value="1"/>
</dbReference>
<dbReference type="GO" id="GO:0005829">
    <property type="term" value="C:cytosol"/>
    <property type="evidence" value="ECO:0007669"/>
    <property type="project" value="TreeGrafter"/>
</dbReference>
<dbReference type="KEGG" id="vab:WPS_21630"/>
<organism evidence="5 6">
    <name type="scientific">Vulcanimicrobium alpinum</name>
    <dbReference type="NCBI Taxonomy" id="3016050"/>
    <lineage>
        <taxon>Bacteria</taxon>
        <taxon>Bacillati</taxon>
        <taxon>Vulcanimicrobiota</taxon>
        <taxon>Vulcanimicrobiia</taxon>
        <taxon>Vulcanimicrobiales</taxon>
        <taxon>Vulcanimicrobiaceae</taxon>
        <taxon>Vulcanimicrobium</taxon>
    </lineage>
</organism>
<proteinExistence type="inferred from homology"/>
<comment type="similarity">
    <text evidence="3">Belongs to the bacterial histone-like protein family.</text>
</comment>
<feature type="region of interest" description="Disordered" evidence="4">
    <location>
        <begin position="82"/>
        <end position="104"/>
    </location>
</feature>
<gene>
    <name evidence="5" type="primary">hup</name>
    <name evidence="5" type="ORF">WPS_21630</name>
</gene>
<keyword evidence="6" id="KW-1185">Reference proteome</keyword>
<dbReference type="PANTHER" id="PTHR33175:SF3">
    <property type="entry name" value="DNA-BINDING PROTEIN HU-BETA"/>
    <property type="match status" value="1"/>
</dbReference>
<dbReference type="InterPro" id="IPR010992">
    <property type="entry name" value="IHF-like_DNA-bd_dom_sf"/>
</dbReference>
<evidence type="ECO:0000313" key="6">
    <source>
        <dbReference type="Proteomes" id="UP001317532"/>
    </source>
</evidence>
<sequence>MTKADIVDSLANEHELSKRQAGEIVDLILDEITAALKSGDKVQLIPFGSFVVRERKARTGRNPQTGETLKIAARRVPAFAPGKGLKDAIGGPKRGAKKAAGKKK</sequence>
<dbReference type="InterPro" id="IPR000119">
    <property type="entry name" value="Hist_DNA-bd"/>
</dbReference>
<dbReference type="RefSeq" id="WP_317994522.1">
    <property type="nucleotide sequence ID" value="NZ_AP025523.1"/>
</dbReference>
<evidence type="ECO:0000313" key="5">
    <source>
        <dbReference type="EMBL" id="BDE06887.1"/>
    </source>
</evidence>
<dbReference type="EMBL" id="AP025523">
    <property type="protein sequence ID" value="BDE06887.1"/>
    <property type="molecule type" value="Genomic_DNA"/>
</dbReference>
<name>A0AAN1XWY4_UNVUL</name>
<accession>A0AAN1XWY4</accession>
<evidence type="ECO:0000256" key="3">
    <source>
        <dbReference type="RuleBase" id="RU003939"/>
    </source>
</evidence>
<dbReference type="SMART" id="SM00411">
    <property type="entry name" value="BHL"/>
    <property type="match status" value="1"/>
</dbReference>
<dbReference type="SUPFAM" id="SSF47729">
    <property type="entry name" value="IHF-like DNA-binding proteins"/>
    <property type="match status" value="1"/>
</dbReference>
<keyword evidence="2" id="KW-0238">DNA-binding</keyword>
<keyword evidence="1" id="KW-0226">DNA condensation</keyword>
<reference evidence="5 6" key="1">
    <citation type="journal article" date="2022" name="ISME Commun">
        <title>Vulcanimicrobium alpinus gen. nov. sp. nov., the first cultivated representative of the candidate phylum 'Eremiobacterota', is a metabolically versatile aerobic anoxygenic phototroph.</title>
        <authorList>
            <person name="Yabe S."/>
            <person name="Muto K."/>
            <person name="Abe K."/>
            <person name="Yokota A."/>
            <person name="Staudigel H."/>
            <person name="Tebo B.M."/>
        </authorList>
    </citation>
    <scope>NUCLEOTIDE SEQUENCE [LARGE SCALE GENOMIC DNA]</scope>
    <source>
        <strain evidence="5 6">WC8-2</strain>
    </source>
</reference>
<dbReference type="GO" id="GO:0003677">
    <property type="term" value="F:DNA binding"/>
    <property type="evidence" value="ECO:0007669"/>
    <property type="project" value="UniProtKB-KW"/>
</dbReference>
<feature type="compositionally biased region" description="Basic residues" evidence="4">
    <location>
        <begin position="94"/>
        <end position="104"/>
    </location>
</feature>
<dbReference type="GO" id="GO:0030261">
    <property type="term" value="P:chromosome condensation"/>
    <property type="evidence" value="ECO:0007669"/>
    <property type="project" value="UniProtKB-KW"/>
</dbReference>
<evidence type="ECO:0000256" key="1">
    <source>
        <dbReference type="ARBA" id="ARBA00023067"/>
    </source>
</evidence>
<evidence type="ECO:0000256" key="4">
    <source>
        <dbReference type="SAM" id="MobiDB-lite"/>
    </source>
</evidence>
<dbReference type="Proteomes" id="UP001317532">
    <property type="component" value="Chromosome"/>
</dbReference>